<evidence type="ECO:0000256" key="1">
    <source>
        <dbReference type="SAM" id="Phobius"/>
    </source>
</evidence>
<dbReference type="EMBL" id="CAKLPY010000002">
    <property type="protein sequence ID" value="CAH0996643.1"/>
    <property type="molecule type" value="Genomic_DNA"/>
</dbReference>
<protein>
    <submittedName>
        <fullName evidence="2">Uncharacterized protein</fullName>
    </submittedName>
</protein>
<accession>A0ABM9ART7</accession>
<evidence type="ECO:0000313" key="2">
    <source>
        <dbReference type="EMBL" id="CAH0996643.1"/>
    </source>
</evidence>
<gene>
    <name evidence="2" type="ORF">EMA8858_02775</name>
</gene>
<keyword evidence="1" id="KW-0812">Transmembrane</keyword>
<keyword evidence="3" id="KW-1185">Reference proteome</keyword>
<comment type="caution">
    <text evidence="2">The sequence shown here is derived from an EMBL/GenBank/DDBJ whole genome shotgun (WGS) entry which is preliminary data.</text>
</comment>
<keyword evidence="1" id="KW-1133">Transmembrane helix</keyword>
<evidence type="ECO:0000313" key="3">
    <source>
        <dbReference type="Proteomes" id="UP000837932"/>
    </source>
</evidence>
<reference evidence="2" key="1">
    <citation type="submission" date="2021-12" db="EMBL/GenBank/DDBJ databases">
        <authorList>
            <person name="Rodrigo-Torres L."/>
            <person name="Arahal R. D."/>
            <person name="Lucena T."/>
        </authorList>
    </citation>
    <scope>NUCLEOTIDE SEQUENCE</scope>
    <source>
        <strain evidence="2">CECT 8858</strain>
    </source>
</reference>
<sequence length="315" mass="36470">MFRNSCSYSESENKLFLIAKVPNLKPFLCLIIGFCLIINVCSAQKPIGRFVTDSIELGRPIDFVLSYHHNPSAEIFFPDTTYNFYPFEIIRRNIFPTITRNNSSLDSVIYTLVTFNIEKNQKLSLPIYLLSKRDCTAIYSSTDSIFLRELIRSPVDSLTLQSDTKLLPLRQQVNYPQIITYLLGILGIVLVIYALFGRLIRKQYQLFLFSRKHKDFQANYKKIARATLNDETIGKALVLWKKHLEWLEKRPYTSYTTKEIVSRLPNERLEEALREVDSAIYGGILSTQMPLAMNILLDNATELYKKRRAELASNL</sequence>
<keyword evidence="1" id="KW-0472">Membrane</keyword>
<dbReference type="Proteomes" id="UP000837932">
    <property type="component" value="Unassembled WGS sequence"/>
</dbReference>
<name>A0ABM9ART7_9BACT</name>
<organism evidence="2 3">
    <name type="scientific">Emticicia aquatica</name>
    <dbReference type="NCBI Taxonomy" id="1681835"/>
    <lineage>
        <taxon>Bacteria</taxon>
        <taxon>Pseudomonadati</taxon>
        <taxon>Bacteroidota</taxon>
        <taxon>Cytophagia</taxon>
        <taxon>Cytophagales</taxon>
        <taxon>Leadbetterellaceae</taxon>
        <taxon>Emticicia</taxon>
    </lineage>
</organism>
<feature type="transmembrane region" description="Helical" evidence="1">
    <location>
        <begin position="178"/>
        <end position="196"/>
    </location>
</feature>
<proteinExistence type="predicted"/>